<dbReference type="Proteomes" id="UP001237780">
    <property type="component" value="Unassembled WGS sequence"/>
</dbReference>
<proteinExistence type="predicted"/>
<gene>
    <name evidence="2" type="ORF">QFZ34_003023</name>
</gene>
<evidence type="ECO:0000259" key="1">
    <source>
        <dbReference type="SMART" id="SM00953"/>
    </source>
</evidence>
<name>A0ABU0SB05_9HYPH</name>
<dbReference type="SMART" id="SM00953">
    <property type="entry name" value="RES"/>
    <property type="match status" value="1"/>
</dbReference>
<evidence type="ECO:0000313" key="3">
    <source>
        <dbReference type="Proteomes" id="UP001237780"/>
    </source>
</evidence>
<organism evidence="2 3">
    <name type="scientific">Phyllobacterium ifriqiyense</name>
    <dbReference type="NCBI Taxonomy" id="314238"/>
    <lineage>
        <taxon>Bacteria</taxon>
        <taxon>Pseudomonadati</taxon>
        <taxon>Pseudomonadota</taxon>
        <taxon>Alphaproteobacteria</taxon>
        <taxon>Hyphomicrobiales</taxon>
        <taxon>Phyllobacteriaceae</taxon>
        <taxon>Phyllobacterium</taxon>
    </lineage>
</organism>
<dbReference type="InterPro" id="IPR014914">
    <property type="entry name" value="RES_dom"/>
</dbReference>
<dbReference type="EMBL" id="JAUSZT010000003">
    <property type="protein sequence ID" value="MDQ0997841.1"/>
    <property type="molecule type" value="Genomic_DNA"/>
</dbReference>
<comment type="caution">
    <text evidence="2">The sequence shown here is derived from an EMBL/GenBank/DDBJ whole genome shotgun (WGS) entry which is preliminary data.</text>
</comment>
<feature type="domain" description="RES" evidence="1">
    <location>
        <begin position="72"/>
        <end position="209"/>
    </location>
</feature>
<sequence>MSSPIWTPDALRSEAHVLHGACWRLVEAQHRVSTMKLVDTLDEQALLEDELEATKPPLPANCAHLDYLLATPFRYGRYPGNSRFRREGYSPGVFYASEAVETAVAETAFYRLLFFAESPGTPWPHNALEFTAFEARYATTKALDLMAPPFLKQAAQWTHLSDYSACLDLSDKAQQADIELIRYQSVRDPEGGANLALLSCACFALPRPTKMTTWRLHFSSYGVKAICDQPDLRLGFDRETFAADPRMAAAGRAN</sequence>
<dbReference type="Pfam" id="PF08808">
    <property type="entry name" value="RES"/>
    <property type="match status" value="1"/>
</dbReference>
<protein>
    <recommendedName>
        <fullName evidence="1">RES domain-containing protein</fullName>
    </recommendedName>
</protein>
<accession>A0ABU0SB05</accession>
<keyword evidence="3" id="KW-1185">Reference proteome</keyword>
<dbReference type="RefSeq" id="WP_115051505.1">
    <property type="nucleotide sequence ID" value="NZ_JAUSZT010000003.1"/>
</dbReference>
<reference evidence="2 3" key="1">
    <citation type="submission" date="2023-07" db="EMBL/GenBank/DDBJ databases">
        <title>Comparative genomics of wheat-associated soil bacteria to identify genetic determinants of phenazine resistance.</title>
        <authorList>
            <person name="Mouncey N."/>
        </authorList>
    </citation>
    <scope>NUCLEOTIDE SEQUENCE [LARGE SCALE GENOMIC DNA]</scope>
    <source>
        <strain evidence="2 3">W4I11</strain>
    </source>
</reference>
<evidence type="ECO:0000313" key="2">
    <source>
        <dbReference type="EMBL" id="MDQ0997841.1"/>
    </source>
</evidence>